<keyword evidence="3" id="KW-0732">Signal</keyword>
<evidence type="ECO:0000313" key="5">
    <source>
        <dbReference type="EMBL" id="KTC97981.1"/>
    </source>
</evidence>
<dbReference type="Proteomes" id="UP000054773">
    <property type="component" value="Unassembled WGS sequence"/>
</dbReference>
<dbReference type="GO" id="GO:0051082">
    <property type="term" value="F:unfolded protein binding"/>
    <property type="evidence" value="ECO:0007669"/>
    <property type="project" value="TreeGrafter"/>
</dbReference>
<dbReference type="InterPro" id="IPR052211">
    <property type="entry name" value="Cpx_auxiliary_protein"/>
</dbReference>
<dbReference type="AlphaFoldDB" id="A0A0W0TQV7"/>
<dbReference type="InterPro" id="IPR012899">
    <property type="entry name" value="LTXXQ"/>
</dbReference>
<evidence type="ECO:0000256" key="3">
    <source>
        <dbReference type="ARBA" id="ARBA00022729"/>
    </source>
</evidence>
<dbReference type="Pfam" id="PF07813">
    <property type="entry name" value="LTXXQ"/>
    <property type="match status" value="1"/>
</dbReference>
<dbReference type="PATRIC" id="fig|448.7.peg.1088"/>
<name>A0A0W0TQV7_LEGER</name>
<evidence type="ECO:0000256" key="2">
    <source>
        <dbReference type="ARBA" id="ARBA00008441"/>
    </source>
</evidence>
<accession>A0A0W0TQV7</accession>
<comment type="similarity">
    <text evidence="2">Belongs to the CpxP/Spy family.</text>
</comment>
<sequence length="182" mass="20755">MDSTRIHLKIKAEILVDTRYNAKRNNNKLEGFTMFKKLLIAIIACVSFLSLQIASADQAGNCPCKGRLSEMFKDLQLDANQQAQIKAIKDKNKEAMQASWKQMKELRGQLKALVTSDKLDEATLDKLVSQKAALMSSITKAKISTKNQIYNVLNDKQKQQFQSMMKQWEAKRMMHRQQCKGA</sequence>
<keyword evidence="4" id="KW-0574">Periplasm</keyword>
<evidence type="ECO:0000313" key="6">
    <source>
        <dbReference type="Proteomes" id="UP000054773"/>
    </source>
</evidence>
<dbReference type="PANTHER" id="PTHR38102">
    <property type="entry name" value="PERIPLASMIC CHAPERONE SPY"/>
    <property type="match status" value="1"/>
</dbReference>
<dbReference type="EMBL" id="LNYA01000023">
    <property type="protein sequence ID" value="KTC97981.1"/>
    <property type="molecule type" value="Genomic_DNA"/>
</dbReference>
<comment type="caution">
    <text evidence="5">The sequence shown here is derived from an EMBL/GenBank/DDBJ whole genome shotgun (WGS) entry which is preliminary data.</text>
</comment>
<dbReference type="RefSeq" id="WP_058526199.1">
    <property type="nucleotide sequence ID" value="NZ_CAAAHY010000006.1"/>
</dbReference>
<keyword evidence="6" id="KW-1185">Reference proteome</keyword>
<dbReference type="GO" id="GO:0030288">
    <property type="term" value="C:outer membrane-bounded periplasmic space"/>
    <property type="evidence" value="ECO:0007669"/>
    <property type="project" value="TreeGrafter"/>
</dbReference>
<dbReference type="OrthoDB" id="5651526at2"/>
<dbReference type="PANTHER" id="PTHR38102:SF1">
    <property type="entry name" value="PERIPLASMIC CHAPERONE SPY"/>
    <property type="match status" value="1"/>
</dbReference>
<proteinExistence type="inferred from homology"/>
<protein>
    <submittedName>
        <fullName evidence="5">16 kD immunogenic protein</fullName>
    </submittedName>
</protein>
<evidence type="ECO:0000256" key="1">
    <source>
        <dbReference type="ARBA" id="ARBA00004418"/>
    </source>
</evidence>
<dbReference type="Gene3D" id="1.20.120.1490">
    <property type="match status" value="1"/>
</dbReference>
<dbReference type="STRING" id="448.Lery_1035"/>
<gene>
    <name evidence="5" type="ORF">Lery_1035</name>
</gene>
<evidence type="ECO:0000256" key="4">
    <source>
        <dbReference type="ARBA" id="ARBA00022764"/>
    </source>
</evidence>
<comment type="subcellular location">
    <subcellularLocation>
        <location evidence="1">Periplasm</location>
    </subcellularLocation>
</comment>
<dbReference type="CDD" id="cd09916">
    <property type="entry name" value="CpxP_like"/>
    <property type="match status" value="1"/>
</dbReference>
<reference evidence="5 6" key="1">
    <citation type="submission" date="2015-11" db="EMBL/GenBank/DDBJ databases">
        <title>Genomic analysis of 38 Legionella species identifies large and diverse effector repertoires.</title>
        <authorList>
            <person name="Burstein D."/>
            <person name="Amaro F."/>
            <person name="Zusman T."/>
            <person name="Lifshitz Z."/>
            <person name="Cohen O."/>
            <person name="Gilbert J.A."/>
            <person name="Pupko T."/>
            <person name="Shuman H.A."/>
            <person name="Segal G."/>
        </authorList>
    </citation>
    <scope>NUCLEOTIDE SEQUENCE [LARGE SCALE GENOMIC DNA]</scope>
    <source>
        <strain evidence="5 6">SE-32A-C8</strain>
    </source>
</reference>
<organism evidence="5 6">
    <name type="scientific">Legionella erythra</name>
    <dbReference type="NCBI Taxonomy" id="448"/>
    <lineage>
        <taxon>Bacteria</taxon>
        <taxon>Pseudomonadati</taxon>
        <taxon>Pseudomonadota</taxon>
        <taxon>Gammaproteobacteria</taxon>
        <taxon>Legionellales</taxon>
        <taxon>Legionellaceae</taxon>
        <taxon>Legionella</taxon>
    </lineage>
</organism>